<name>A0ABQ5J7J9_9ASTR</name>
<accession>A0ABQ5J7J9</accession>
<dbReference type="EMBL" id="BQNB010021546">
    <property type="protein sequence ID" value="GJU07513.1"/>
    <property type="molecule type" value="Genomic_DNA"/>
</dbReference>
<reference evidence="1" key="1">
    <citation type="journal article" date="2022" name="Int. J. Mol. Sci.">
        <title>Draft Genome of Tanacetum Coccineum: Genomic Comparison of Closely Related Tanacetum-Family Plants.</title>
        <authorList>
            <person name="Yamashiro T."/>
            <person name="Shiraishi A."/>
            <person name="Nakayama K."/>
            <person name="Satake H."/>
        </authorList>
    </citation>
    <scope>NUCLEOTIDE SEQUENCE</scope>
</reference>
<gene>
    <name evidence="1" type="ORF">Tco_1123943</name>
</gene>
<proteinExistence type="predicted"/>
<dbReference type="Proteomes" id="UP001151760">
    <property type="component" value="Unassembled WGS sequence"/>
</dbReference>
<sequence length="336" mass="38794">MECLVTRFMVMILREFGVNSPRIKVISVKVMEMDGPVWGCDSFDKFVEEVWSAPFPYETNAMVRFIKKLKHLKQKVRSWVKVKKHINRAQKLILKGTVADIDSVLDKGDVNSNVLNMHLNVVKSLQDLDKLDSLEVAQKAKIKCSIEGDENSKYFHGVLNKKRNQLAIRCILVEGVWIDSPDMVKNEFLSHFKDRFNRPGIKVGGMMSRIKSWDEIVKKMLARLSKWKMKTLSIGGRLTLLKSVLVVFNGVEDNEKNYRGLDGKWEWHFRNDNKSLWARVIQAVHGEDGSLSNFPKSSRASIWLDIVRDLTYIKKQWIDLLGRIKKKVGNGEDTLF</sequence>
<reference evidence="1" key="2">
    <citation type="submission" date="2022-01" db="EMBL/GenBank/DDBJ databases">
        <authorList>
            <person name="Yamashiro T."/>
            <person name="Shiraishi A."/>
            <person name="Satake H."/>
            <person name="Nakayama K."/>
        </authorList>
    </citation>
    <scope>NUCLEOTIDE SEQUENCE</scope>
</reference>
<evidence type="ECO:0000313" key="2">
    <source>
        <dbReference type="Proteomes" id="UP001151760"/>
    </source>
</evidence>
<protein>
    <recommendedName>
        <fullName evidence="3">RNA-directed DNA polymerase, eukaryota, reverse transcriptase zinc-binding domain protein</fullName>
    </recommendedName>
</protein>
<evidence type="ECO:0000313" key="1">
    <source>
        <dbReference type="EMBL" id="GJU07513.1"/>
    </source>
</evidence>
<keyword evidence="2" id="KW-1185">Reference proteome</keyword>
<evidence type="ECO:0008006" key="3">
    <source>
        <dbReference type="Google" id="ProtNLM"/>
    </source>
</evidence>
<comment type="caution">
    <text evidence="1">The sequence shown here is derived from an EMBL/GenBank/DDBJ whole genome shotgun (WGS) entry which is preliminary data.</text>
</comment>
<organism evidence="1 2">
    <name type="scientific">Tanacetum coccineum</name>
    <dbReference type="NCBI Taxonomy" id="301880"/>
    <lineage>
        <taxon>Eukaryota</taxon>
        <taxon>Viridiplantae</taxon>
        <taxon>Streptophyta</taxon>
        <taxon>Embryophyta</taxon>
        <taxon>Tracheophyta</taxon>
        <taxon>Spermatophyta</taxon>
        <taxon>Magnoliopsida</taxon>
        <taxon>eudicotyledons</taxon>
        <taxon>Gunneridae</taxon>
        <taxon>Pentapetalae</taxon>
        <taxon>asterids</taxon>
        <taxon>campanulids</taxon>
        <taxon>Asterales</taxon>
        <taxon>Asteraceae</taxon>
        <taxon>Asteroideae</taxon>
        <taxon>Anthemideae</taxon>
        <taxon>Anthemidinae</taxon>
        <taxon>Tanacetum</taxon>
    </lineage>
</organism>